<evidence type="ECO:0000313" key="5">
    <source>
        <dbReference type="EMBL" id="TCJ87680.1"/>
    </source>
</evidence>
<proteinExistence type="inferred from homology"/>
<feature type="active site" description="Proton acceptor" evidence="4">
    <location>
        <position position="239"/>
    </location>
</feature>
<comment type="caution">
    <text evidence="4">Lacks conserved residue(s) required for the propagation of feature annotation.</text>
</comment>
<dbReference type="InterPro" id="IPR029062">
    <property type="entry name" value="Class_I_gatase-like"/>
</dbReference>
<feature type="site" description="Important for acyl-CoA specificity" evidence="4">
    <location>
        <position position="113"/>
    </location>
</feature>
<reference evidence="5 6" key="1">
    <citation type="submission" date="2019-03" db="EMBL/GenBank/DDBJ databases">
        <title>Genomic Encyclopedia of Type Strains, Phase IV (KMG-IV): sequencing the most valuable type-strain genomes for metagenomic binning, comparative biology and taxonomic classification.</title>
        <authorList>
            <person name="Goeker M."/>
        </authorList>
    </citation>
    <scope>NUCLEOTIDE SEQUENCE [LARGE SCALE GENOMIC DNA]</scope>
    <source>
        <strain evidence="5 6">DSM 24830</strain>
    </source>
</reference>
<comment type="pathway">
    <text evidence="4">Amino-acid biosynthesis; L-methionine biosynthesis via de novo pathway; O-succinyl-L-homoserine from L-homoserine: step 1/1.</text>
</comment>
<evidence type="ECO:0000256" key="3">
    <source>
        <dbReference type="ARBA" id="ARBA00023315"/>
    </source>
</evidence>
<dbReference type="RefSeq" id="WP_131905940.1">
    <property type="nucleotide sequence ID" value="NZ_BAAAFU010000004.1"/>
</dbReference>
<dbReference type="GO" id="GO:0004414">
    <property type="term" value="F:homoserine O-acetyltransferase activity"/>
    <property type="evidence" value="ECO:0007669"/>
    <property type="project" value="UniProtKB-UniRule"/>
</dbReference>
<dbReference type="PANTHER" id="PTHR20919:SF0">
    <property type="entry name" value="HOMOSERINE O-SUCCINYLTRANSFERASE"/>
    <property type="match status" value="1"/>
</dbReference>
<keyword evidence="1 4" id="KW-0028">Amino-acid biosynthesis</keyword>
<keyword evidence="4" id="KW-0963">Cytoplasm</keyword>
<keyword evidence="2 4" id="KW-0808">Transferase</keyword>
<dbReference type="Gene3D" id="3.40.50.880">
    <property type="match status" value="1"/>
</dbReference>
<comment type="catalytic activity">
    <reaction evidence="4">
        <text>L-homoserine + succinyl-CoA = O-succinyl-L-homoserine + CoA</text>
        <dbReference type="Rhea" id="RHEA:22008"/>
        <dbReference type="ChEBI" id="CHEBI:57287"/>
        <dbReference type="ChEBI" id="CHEBI:57292"/>
        <dbReference type="ChEBI" id="CHEBI:57476"/>
        <dbReference type="ChEBI" id="CHEBI:57661"/>
        <dbReference type="EC" id="2.3.1.46"/>
    </reaction>
</comment>
<dbReference type="PANTHER" id="PTHR20919">
    <property type="entry name" value="HOMOSERINE O-SUCCINYLTRANSFERASE"/>
    <property type="match status" value="1"/>
</dbReference>
<dbReference type="SUPFAM" id="SSF52317">
    <property type="entry name" value="Class I glutamine amidotransferase-like"/>
    <property type="match status" value="1"/>
</dbReference>
<comment type="function">
    <text evidence="4">Transfers a succinyl group from succinyl-CoA to L-homoserine, forming succinyl-L-homoserine.</text>
</comment>
<evidence type="ECO:0000313" key="6">
    <source>
        <dbReference type="Proteomes" id="UP000294887"/>
    </source>
</evidence>
<dbReference type="GO" id="GO:0009086">
    <property type="term" value="P:methionine biosynthetic process"/>
    <property type="evidence" value="ECO:0007669"/>
    <property type="project" value="UniProtKB-UniRule"/>
</dbReference>
<comment type="caution">
    <text evidence="5">The sequence shown here is derived from an EMBL/GenBank/DDBJ whole genome shotgun (WGS) entry which is preliminary data.</text>
</comment>
<dbReference type="EC" id="2.3.1.46" evidence="4"/>
<gene>
    <name evidence="4" type="primary">metAS</name>
    <name evidence="5" type="ORF">EV695_2193</name>
</gene>
<accession>A0A4R1F2L2</accession>
<dbReference type="Proteomes" id="UP000294887">
    <property type="component" value="Unassembled WGS sequence"/>
</dbReference>
<evidence type="ECO:0000256" key="4">
    <source>
        <dbReference type="HAMAP-Rule" id="MF_00295"/>
    </source>
</evidence>
<dbReference type="GO" id="GO:0008899">
    <property type="term" value="F:homoserine O-succinyltransferase activity"/>
    <property type="evidence" value="ECO:0007669"/>
    <property type="project" value="UniProtKB-EC"/>
</dbReference>
<dbReference type="UniPathway" id="UPA00051">
    <property type="reaction ID" value="UER00075"/>
</dbReference>
<organism evidence="5 6">
    <name type="scientific">Cocleimonas flava</name>
    <dbReference type="NCBI Taxonomy" id="634765"/>
    <lineage>
        <taxon>Bacteria</taxon>
        <taxon>Pseudomonadati</taxon>
        <taxon>Pseudomonadota</taxon>
        <taxon>Gammaproteobacteria</taxon>
        <taxon>Thiotrichales</taxon>
        <taxon>Thiotrichaceae</taxon>
        <taxon>Cocleimonas</taxon>
    </lineage>
</organism>
<protein>
    <recommendedName>
        <fullName evidence="4">Homoserine O-succinyltransferase</fullName>
        <shortName evidence="4">HST</shortName>
        <ecNumber evidence="4">2.3.1.46</ecNumber>
    </recommendedName>
    <alternativeName>
        <fullName evidence="4">Homoserine transsuccinylase</fullName>
        <shortName evidence="4">HTS</shortName>
    </alternativeName>
</protein>
<dbReference type="NCBIfam" id="NF003776">
    <property type="entry name" value="PRK05368.1-3"/>
    <property type="match status" value="1"/>
</dbReference>
<evidence type="ECO:0000256" key="2">
    <source>
        <dbReference type="ARBA" id="ARBA00022679"/>
    </source>
</evidence>
<name>A0A4R1F2L2_9GAMM</name>
<dbReference type="Pfam" id="PF04204">
    <property type="entry name" value="HTS"/>
    <property type="match status" value="1"/>
</dbReference>
<dbReference type="GO" id="GO:0005737">
    <property type="term" value="C:cytoplasm"/>
    <property type="evidence" value="ECO:0007669"/>
    <property type="project" value="UniProtKB-SubCell"/>
</dbReference>
<dbReference type="InterPro" id="IPR033752">
    <property type="entry name" value="MetA_family"/>
</dbReference>
<keyword evidence="6" id="KW-1185">Reference proteome</keyword>
<dbReference type="OrthoDB" id="9772423at2"/>
<dbReference type="AlphaFoldDB" id="A0A4R1F2L2"/>
<feature type="active site" evidence="4">
    <location>
        <position position="241"/>
    </location>
</feature>
<feature type="binding site" evidence="4">
    <location>
        <position position="196"/>
    </location>
    <ligand>
        <name>substrate</name>
    </ligand>
</feature>
<dbReference type="EMBL" id="SMFQ01000003">
    <property type="protein sequence ID" value="TCJ87680.1"/>
    <property type="molecule type" value="Genomic_DNA"/>
</dbReference>
<feature type="site" description="Important for substrate specificity" evidence="4">
    <location>
        <position position="196"/>
    </location>
</feature>
<evidence type="ECO:0000256" key="1">
    <source>
        <dbReference type="ARBA" id="ARBA00022605"/>
    </source>
</evidence>
<dbReference type="HAMAP" id="MF_00295">
    <property type="entry name" value="MetA_acyltransf"/>
    <property type="match status" value="1"/>
</dbReference>
<feature type="binding site" evidence="4">
    <location>
        <position position="167"/>
    </location>
    <ligand>
        <name>substrate</name>
    </ligand>
</feature>
<feature type="active site" description="Acyl-thioester intermediate" evidence="4">
    <location>
        <position position="146"/>
    </location>
</feature>
<feature type="site" description="Important for acyl-CoA specificity" evidence="4">
    <location>
        <position position="147"/>
    </location>
</feature>
<comment type="subcellular location">
    <subcellularLocation>
        <location evidence="4">Cytoplasm</location>
    </subcellularLocation>
</comment>
<feature type="binding site" evidence="4">
    <location>
        <position position="253"/>
    </location>
    <ligand>
        <name>substrate</name>
    </ligand>
</feature>
<keyword evidence="4" id="KW-0486">Methionine biosynthesis</keyword>
<comment type="similarity">
    <text evidence="4">Belongs to the MetA family.</text>
</comment>
<sequence length="365" mass="41753">MPLVEHSKLPTFQRLRDEGQVVLRPGQASKQDIRALHIGILNMMPDTAMQATERQFYRLIGESNPIAQFHVHPFSLPVFERGKKAQKHIDKYYNTFEEIKEAGIDALIITGANVSQPKLPLEPFWEPLSEVFQWAHENVTSTLCSCLATHAALELQYNQARYGLGYKRWGVFSHRVTDKNHPLVKGINTRFDVPHSRFNQIDRSQFEAAGLHVLAESKEAGVQMAVSPDGFRTVYFQGHPEYDSISLLKEYKREVGRFAEAMRAGEQLDYPPFPLNVFDIHTQAILNEFRYRLIESINNNKELPAFPEALILDHIDNSWHDTAAAILANWMGLVYQVTNVDRRLPFMDSIDPDNPLSLKNISDTK</sequence>
<keyword evidence="3 4" id="KW-0012">Acyltransferase</keyword>